<evidence type="ECO:0000313" key="2">
    <source>
        <dbReference type="EMBL" id="CAD5120668.1"/>
    </source>
</evidence>
<proteinExistence type="predicted"/>
<evidence type="ECO:0000313" key="3">
    <source>
        <dbReference type="Proteomes" id="UP000549394"/>
    </source>
</evidence>
<sequence length="300" mass="34861">MNTVNFIPTPYIPEKSRIVCQVVYESCADYIIRKFDEEVIVEGVQLSRTMPIEKIKKGTDNIHVILYLRQEAIPTYQNVLLTLMTDFNKCIVTRALITKKSIMGIVHPKFEKVMLKYKVMFDVRRYTTHYRIEIKGARGKVRTAIRYLVGLAEACCIKTKNVMVPEPVPGEPAMNIENDTLSDLDESEKEDIRKGIENNPRTKLAEMELKAQRKYLLKLKLEEMKQRKAIARFRGQRIKRLRRKCYFKGKRNIPKPLTKVDSEADNEADDEAEDDDEDVHEIIVISDDEDQEVVEVFSSD</sequence>
<comment type="caution">
    <text evidence="2">The sequence shown here is derived from an EMBL/GenBank/DDBJ whole genome shotgun (WGS) entry which is preliminary data.</text>
</comment>
<accession>A0A7I8W1M4</accession>
<dbReference type="AlphaFoldDB" id="A0A7I8W1M4"/>
<feature type="compositionally biased region" description="Acidic residues" evidence="1">
    <location>
        <begin position="263"/>
        <end position="278"/>
    </location>
</feature>
<reference evidence="2 3" key="1">
    <citation type="submission" date="2020-08" db="EMBL/GenBank/DDBJ databases">
        <authorList>
            <person name="Hejnol A."/>
        </authorList>
    </citation>
    <scope>NUCLEOTIDE SEQUENCE [LARGE SCALE GENOMIC DNA]</scope>
</reference>
<dbReference type="Proteomes" id="UP000549394">
    <property type="component" value="Unassembled WGS sequence"/>
</dbReference>
<organism evidence="2 3">
    <name type="scientific">Dimorphilus gyrociliatus</name>
    <dbReference type="NCBI Taxonomy" id="2664684"/>
    <lineage>
        <taxon>Eukaryota</taxon>
        <taxon>Metazoa</taxon>
        <taxon>Spiralia</taxon>
        <taxon>Lophotrochozoa</taxon>
        <taxon>Annelida</taxon>
        <taxon>Polychaeta</taxon>
        <taxon>Polychaeta incertae sedis</taxon>
        <taxon>Dinophilidae</taxon>
        <taxon>Dimorphilus</taxon>
    </lineage>
</organism>
<feature type="region of interest" description="Disordered" evidence="1">
    <location>
        <begin position="254"/>
        <end position="278"/>
    </location>
</feature>
<protein>
    <submittedName>
        <fullName evidence="2">DgyrCDS9231</fullName>
    </submittedName>
</protein>
<keyword evidence="3" id="KW-1185">Reference proteome</keyword>
<name>A0A7I8W1M4_9ANNE</name>
<dbReference type="EMBL" id="CAJFCJ010000013">
    <property type="protein sequence ID" value="CAD5120668.1"/>
    <property type="molecule type" value="Genomic_DNA"/>
</dbReference>
<gene>
    <name evidence="2" type="ORF">DGYR_LOCUS8733</name>
</gene>
<evidence type="ECO:0000256" key="1">
    <source>
        <dbReference type="SAM" id="MobiDB-lite"/>
    </source>
</evidence>